<keyword evidence="2" id="KW-0472">Membrane</keyword>
<evidence type="ECO:0000256" key="1">
    <source>
        <dbReference type="SAM" id="MobiDB-lite"/>
    </source>
</evidence>
<evidence type="ECO:0000256" key="3">
    <source>
        <dbReference type="SAM" id="SignalP"/>
    </source>
</evidence>
<evidence type="ECO:0000313" key="4">
    <source>
        <dbReference type="EMBL" id="KAF4305482.1"/>
    </source>
</evidence>
<dbReference type="Proteomes" id="UP000572817">
    <property type="component" value="Unassembled WGS sequence"/>
</dbReference>
<gene>
    <name evidence="4" type="ORF">GTA08_BOTSDO06721</name>
</gene>
<organism evidence="4 5">
    <name type="scientific">Botryosphaeria dothidea</name>
    <dbReference type="NCBI Taxonomy" id="55169"/>
    <lineage>
        <taxon>Eukaryota</taxon>
        <taxon>Fungi</taxon>
        <taxon>Dikarya</taxon>
        <taxon>Ascomycota</taxon>
        <taxon>Pezizomycotina</taxon>
        <taxon>Dothideomycetes</taxon>
        <taxon>Dothideomycetes incertae sedis</taxon>
        <taxon>Botryosphaeriales</taxon>
        <taxon>Botryosphaeriaceae</taxon>
        <taxon>Botryosphaeria</taxon>
    </lineage>
</organism>
<feature type="compositionally biased region" description="Polar residues" evidence="1">
    <location>
        <begin position="103"/>
        <end position="112"/>
    </location>
</feature>
<feature type="compositionally biased region" description="Basic and acidic residues" evidence="1">
    <location>
        <begin position="262"/>
        <end position="290"/>
    </location>
</feature>
<sequence>MSNSAVLPVRSTVHHCFFLFLISLLLLGEPTSATSYVTVFSDSACKTSFNDWEGPNGYPDGVCTSFSEKAGGRFSSFMINELDQGCTGKVNPLTRKHHPTNPPQVTIYTPDTTDNPCSGTATLATPYHCYNSSSSYPYYSIDNCTPPDQRSSSSSTPSSTPSPTSSSSSTTATPTGTIIGASVGGAVALIACIAGAWWWFSTRRRRRRQQREEEEEEEEEAAGEAEAPGQGGKAAGGEKRGSAAASACEIGGAPILEMSAEEGARFELPGREEAGEEKGDAERGGRREPVELPGDEGWRAAVGEKGG</sequence>
<feature type="region of interest" description="Disordered" evidence="1">
    <location>
        <begin position="259"/>
        <end position="307"/>
    </location>
</feature>
<feature type="region of interest" description="Disordered" evidence="1">
    <location>
        <begin position="141"/>
        <end position="173"/>
    </location>
</feature>
<feature type="region of interest" description="Disordered" evidence="1">
    <location>
        <begin position="211"/>
        <end position="245"/>
    </location>
</feature>
<feature type="compositionally biased region" description="Acidic residues" evidence="1">
    <location>
        <begin position="212"/>
        <end position="223"/>
    </location>
</feature>
<protein>
    <submittedName>
        <fullName evidence="4">Uncharacterized protein</fullName>
    </submittedName>
</protein>
<name>A0A8H4ISA4_9PEZI</name>
<feature type="signal peptide" evidence="3">
    <location>
        <begin position="1"/>
        <end position="33"/>
    </location>
</feature>
<keyword evidence="2" id="KW-1133">Transmembrane helix</keyword>
<feature type="region of interest" description="Disordered" evidence="1">
    <location>
        <begin position="91"/>
        <end position="112"/>
    </location>
</feature>
<feature type="compositionally biased region" description="Low complexity" evidence="1">
    <location>
        <begin position="151"/>
        <end position="173"/>
    </location>
</feature>
<keyword evidence="3" id="KW-0732">Signal</keyword>
<feature type="transmembrane region" description="Helical" evidence="2">
    <location>
        <begin position="178"/>
        <end position="200"/>
    </location>
</feature>
<keyword evidence="5" id="KW-1185">Reference proteome</keyword>
<keyword evidence="2" id="KW-0812">Transmembrane</keyword>
<feature type="chain" id="PRO_5034365079" evidence="3">
    <location>
        <begin position="34"/>
        <end position="307"/>
    </location>
</feature>
<dbReference type="EMBL" id="WWBZ02000040">
    <property type="protein sequence ID" value="KAF4305482.1"/>
    <property type="molecule type" value="Genomic_DNA"/>
</dbReference>
<accession>A0A8H4ISA4</accession>
<proteinExistence type="predicted"/>
<reference evidence="4" key="1">
    <citation type="submission" date="2020-04" db="EMBL/GenBank/DDBJ databases">
        <title>Genome Assembly and Annotation of Botryosphaeria dothidea sdau 11-99, a Latent Pathogen of Apple Fruit Ring Rot in China.</title>
        <authorList>
            <person name="Yu C."/>
            <person name="Diao Y."/>
            <person name="Lu Q."/>
            <person name="Zhao J."/>
            <person name="Cui S."/>
            <person name="Peng C."/>
            <person name="He B."/>
            <person name="Liu H."/>
        </authorList>
    </citation>
    <scope>NUCLEOTIDE SEQUENCE [LARGE SCALE GENOMIC DNA]</scope>
    <source>
        <strain evidence="4">Sdau11-99</strain>
    </source>
</reference>
<evidence type="ECO:0000313" key="5">
    <source>
        <dbReference type="Proteomes" id="UP000572817"/>
    </source>
</evidence>
<comment type="caution">
    <text evidence="4">The sequence shown here is derived from an EMBL/GenBank/DDBJ whole genome shotgun (WGS) entry which is preliminary data.</text>
</comment>
<evidence type="ECO:0000256" key="2">
    <source>
        <dbReference type="SAM" id="Phobius"/>
    </source>
</evidence>
<dbReference type="AlphaFoldDB" id="A0A8H4ISA4"/>
<dbReference type="OrthoDB" id="4157427at2759"/>